<dbReference type="GO" id="GO:0043041">
    <property type="term" value="P:amino acid activation for nonribosomal peptide biosynthetic process"/>
    <property type="evidence" value="ECO:0007669"/>
    <property type="project" value="TreeGrafter"/>
</dbReference>
<dbReference type="SMART" id="SM00822">
    <property type="entry name" value="PKS_KR"/>
    <property type="match status" value="1"/>
</dbReference>
<dbReference type="Pfam" id="PF21394">
    <property type="entry name" value="Beta-ketacyl_N"/>
    <property type="match status" value="1"/>
</dbReference>
<dbReference type="InterPro" id="IPR045851">
    <property type="entry name" value="AMP-bd_C_sf"/>
</dbReference>
<evidence type="ECO:0000259" key="4">
    <source>
        <dbReference type="PROSITE" id="PS50075"/>
    </source>
</evidence>
<dbReference type="SUPFAM" id="SSF51735">
    <property type="entry name" value="NAD(P)-binding Rossmann-fold domains"/>
    <property type="match status" value="2"/>
</dbReference>
<evidence type="ECO:0000256" key="3">
    <source>
        <dbReference type="ARBA" id="ARBA00022553"/>
    </source>
</evidence>
<dbReference type="GO" id="GO:0044550">
    <property type="term" value="P:secondary metabolite biosynthetic process"/>
    <property type="evidence" value="ECO:0007669"/>
    <property type="project" value="TreeGrafter"/>
</dbReference>
<dbReference type="InterPro" id="IPR000873">
    <property type="entry name" value="AMP-dep_synth/lig_dom"/>
</dbReference>
<dbReference type="SUPFAM" id="SSF52777">
    <property type="entry name" value="CoA-dependent acyltransferases"/>
    <property type="match status" value="2"/>
</dbReference>
<dbReference type="SUPFAM" id="SSF56801">
    <property type="entry name" value="Acetyl-CoA synthetase-like"/>
    <property type="match status" value="2"/>
</dbReference>
<dbReference type="InterPro" id="IPR057326">
    <property type="entry name" value="KR_dom"/>
</dbReference>
<dbReference type="PROSITE" id="PS50075">
    <property type="entry name" value="CARRIER"/>
    <property type="match status" value="1"/>
</dbReference>
<dbReference type="OrthoDB" id="9765680at2"/>
<dbReference type="GO" id="GO:0003824">
    <property type="term" value="F:catalytic activity"/>
    <property type="evidence" value="ECO:0007669"/>
    <property type="project" value="InterPro"/>
</dbReference>
<organism evidence="5 6">
    <name type="scientific">Moorena producens PAL-8-15-08-1</name>
    <dbReference type="NCBI Taxonomy" id="1458985"/>
    <lineage>
        <taxon>Bacteria</taxon>
        <taxon>Bacillati</taxon>
        <taxon>Cyanobacteriota</taxon>
        <taxon>Cyanophyceae</taxon>
        <taxon>Coleofasciculales</taxon>
        <taxon>Coleofasciculaceae</taxon>
        <taxon>Moorena</taxon>
    </lineage>
</organism>
<dbReference type="InterPro" id="IPR036291">
    <property type="entry name" value="NAD(P)-bd_dom_sf"/>
</dbReference>
<dbReference type="InterPro" id="IPR049490">
    <property type="entry name" value="C883_1060-like_KR_N"/>
</dbReference>
<dbReference type="InterPro" id="IPR023213">
    <property type="entry name" value="CAT-like_dom_sf"/>
</dbReference>
<dbReference type="Gene3D" id="3.30.559.30">
    <property type="entry name" value="Nonribosomal peptide synthetase, condensation domain"/>
    <property type="match status" value="1"/>
</dbReference>
<dbReference type="KEGG" id="mpro:BJP34_14340"/>
<dbReference type="STRING" id="1458985.BJP34_14340"/>
<evidence type="ECO:0000313" key="6">
    <source>
        <dbReference type="Proteomes" id="UP000177870"/>
    </source>
</evidence>
<dbReference type="InterPro" id="IPR036736">
    <property type="entry name" value="ACP-like_sf"/>
</dbReference>
<evidence type="ECO:0000256" key="1">
    <source>
        <dbReference type="ARBA" id="ARBA00001957"/>
    </source>
</evidence>
<dbReference type="InterPro" id="IPR044894">
    <property type="entry name" value="TubC_N_sf"/>
</dbReference>
<dbReference type="SUPFAM" id="SSF47336">
    <property type="entry name" value="ACP-like"/>
    <property type="match status" value="1"/>
</dbReference>
<dbReference type="InterPro" id="IPR020845">
    <property type="entry name" value="AMP-binding_CS"/>
</dbReference>
<dbReference type="FunFam" id="1.10.1200.10:FF:000005">
    <property type="entry name" value="Nonribosomal peptide synthetase 1"/>
    <property type="match status" value="1"/>
</dbReference>
<dbReference type="Proteomes" id="UP000177870">
    <property type="component" value="Chromosome"/>
</dbReference>
<dbReference type="Pfam" id="PF00501">
    <property type="entry name" value="AMP-binding"/>
    <property type="match status" value="3"/>
</dbReference>
<dbReference type="CDD" id="cd05930">
    <property type="entry name" value="A_NRPS"/>
    <property type="match status" value="1"/>
</dbReference>
<keyword evidence="3" id="KW-0597">Phosphoprotein</keyword>
<gene>
    <name evidence="5" type="ORF">BJP34_14340</name>
</gene>
<reference evidence="6" key="1">
    <citation type="submission" date="2016-10" db="EMBL/GenBank/DDBJ databases">
        <title>Comparative genomics uncovers the prolific and rare metabolic potential of the cyanobacterial genus Moorea.</title>
        <authorList>
            <person name="Leao T."/>
            <person name="Castelao G."/>
            <person name="Korobeynikov A."/>
            <person name="Monroe E.A."/>
            <person name="Podell S."/>
            <person name="Glukhov E."/>
            <person name="Allen E."/>
            <person name="Gerwick W.H."/>
            <person name="Gerwick L."/>
        </authorList>
    </citation>
    <scope>NUCLEOTIDE SEQUENCE [LARGE SCALE GENOMIC DNA]</scope>
    <source>
        <strain evidence="6">PAL-8-15-08-1</strain>
    </source>
</reference>
<dbReference type="InterPro" id="IPR001242">
    <property type="entry name" value="Condensation_dom"/>
</dbReference>
<evidence type="ECO:0000256" key="2">
    <source>
        <dbReference type="ARBA" id="ARBA00022450"/>
    </source>
</evidence>
<dbReference type="GO" id="GO:0005737">
    <property type="term" value="C:cytoplasm"/>
    <property type="evidence" value="ECO:0007669"/>
    <property type="project" value="TreeGrafter"/>
</dbReference>
<dbReference type="Pfam" id="PF00550">
    <property type="entry name" value="PP-binding"/>
    <property type="match status" value="1"/>
</dbReference>
<accession>A0A1D8TSR1</accession>
<dbReference type="Gene3D" id="1.10.1200.10">
    <property type="entry name" value="ACP-like"/>
    <property type="match status" value="1"/>
</dbReference>
<evidence type="ECO:0000313" key="5">
    <source>
        <dbReference type="EMBL" id="AOX00476.1"/>
    </source>
</evidence>
<dbReference type="InterPro" id="IPR006162">
    <property type="entry name" value="Ppantetheine_attach_site"/>
</dbReference>
<dbReference type="EMBL" id="CP017599">
    <property type="protein sequence ID" value="AOX00476.1"/>
    <property type="molecule type" value="Genomic_DNA"/>
</dbReference>
<feature type="domain" description="Carrier" evidence="4">
    <location>
        <begin position="2234"/>
        <end position="2309"/>
    </location>
</feature>
<dbReference type="PROSITE" id="PS00012">
    <property type="entry name" value="PHOSPHOPANTETHEINE"/>
    <property type="match status" value="1"/>
</dbReference>
<dbReference type="Gene3D" id="3.40.50.12780">
    <property type="entry name" value="N-terminal domain of ligase-like"/>
    <property type="match status" value="2"/>
</dbReference>
<dbReference type="Pfam" id="PF18563">
    <property type="entry name" value="TubC_N"/>
    <property type="match status" value="1"/>
</dbReference>
<dbReference type="InterPro" id="IPR020806">
    <property type="entry name" value="PKS_PP-bd"/>
</dbReference>
<dbReference type="InterPro" id="IPR009081">
    <property type="entry name" value="PP-bd_ACP"/>
</dbReference>
<name>A0A1D8TSR1_9CYAN</name>
<dbReference type="InterPro" id="IPR041464">
    <property type="entry name" value="TubC_N"/>
</dbReference>
<dbReference type="RefSeq" id="WP_070392937.1">
    <property type="nucleotide sequence ID" value="NZ_CP017599.1"/>
</dbReference>
<dbReference type="Gene3D" id="3.30.559.10">
    <property type="entry name" value="Chloramphenicol acetyltransferase-like domain"/>
    <property type="match status" value="1"/>
</dbReference>
<dbReference type="Gene3D" id="1.10.10.1830">
    <property type="entry name" value="Non-ribosomal peptide synthase, adenylation domain"/>
    <property type="match status" value="1"/>
</dbReference>
<comment type="cofactor">
    <cofactor evidence="1">
        <name>pantetheine 4'-phosphate</name>
        <dbReference type="ChEBI" id="CHEBI:47942"/>
    </cofactor>
</comment>
<dbReference type="InterPro" id="IPR042099">
    <property type="entry name" value="ANL_N_sf"/>
</dbReference>
<dbReference type="GO" id="GO:0031177">
    <property type="term" value="F:phosphopantetheine binding"/>
    <property type="evidence" value="ECO:0007669"/>
    <property type="project" value="InterPro"/>
</dbReference>
<dbReference type="Pfam" id="PF00668">
    <property type="entry name" value="Condensation"/>
    <property type="match status" value="1"/>
</dbReference>
<dbReference type="GO" id="GO:0008610">
    <property type="term" value="P:lipid biosynthetic process"/>
    <property type="evidence" value="ECO:0007669"/>
    <property type="project" value="UniProtKB-ARBA"/>
</dbReference>
<dbReference type="PANTHER" id="PTHR45527">
    <property type="entry name" value="NONRIBOSOMAL PEPTIDE SYNTHETASE"/>
    <property type="match status" value="1"/>
</dbReference>
<dbReference type="InterPro" id="IPR025110">
    <property type="entry name" value="AMP-bd_C"/>
</dbReference>
<dbReference type="CDD" id="cd19531">
    <property type="entry name" value="LCL_NRPS-like"/>
    <property type="match status" value="1"/>
</dbReference>
<sequence>MNIVEFLQNLKIQGWQLWSNGEKIGYRAPNKESSQLVLFQIKQHKTEILQLLNTQPDIMQVYPLSYSQQAMWFLWQLAPDSCVYNISLTLRICSLVNVKHWCQAFQALKERHPMLCSTFPQRGQKPIQQVHKHQELDFLQVDAATWSKDELNRRLVEAHQHPFDLERSPVMRIRWFTCSEQDHILLLTIHHIAADGWSLDLILKELPMLYQAQTASVKLSLPPLKYFYQDYVEWQKDMLEGHEGERLWSYWRQQLAGDLPVLNLPTDLPRPTIQTYKGAAHHFKLSEKLSEQLNEITQKEGTTLYTTLLAAFQVLLYRYTDQEDILVGSPTSGRSCPEFASIVGYFVEPVVMRSNLSGNLSFREFLAQVRKTVLEALDHQGYPFALLVDKLLPERDSSRSPIFQVLFILQKIEEWQKLLSGELSRSSDWHGIKVEPCERPIQESQFDLSLEMIPISSCLGGFFKYNTDLFDRETIAGMMEHFQTLLEAIVANPQEKISKLPLITAKEQQKVLQEWHNTKTDYPTEKCIHQLFENVVEKNPEAIAVIFKDQQLTYTQLNQKANQLAHHLISLGITPETPVGIYIDPTPERIIGLLGILKAGGAYVAIDPTEKSHNLQSISVILTQNNLKSKWYTYSEQDARATVAQILCLDTEWESIAKQNTDNPNIATTATNLAYILNQTLVEHHSVAQRLQWLQETLKITNQDILLHKTSLSQDVGILEIGLPLISGGSVVIAANDEPKELQKLIGQHKVTIVHLYPSELPTWLNTTNSVTSLKSWRTLLCSGETLSTEIAHKFLQSYPVSLHNFYSLPEAAGEITHWFWSEKPKRGKVPVGNPGRLSVYLLDQHQNPVPKGVPGEIYIGGSSLARGYLQQQTSLEFIEHPQLGRLFPTTDIGRYHNKGYLEIVGAKQRQTWIKGKRIELANIETALLSTPQVEQAYVLAHQTLLVAYVVMAGVWNPQQLHSQIQQQLPPDMMPGAYVPLARLPLTHKGKVDEVALERFPVINHNVVQRWETQLKAVPEIEQVAVVVQQKIPHLPPLHTSDLLPSDLVPGNRLLTDLVTPPTNPSPQPEDSDLKALAFSDGGLLTIPENAPRTLTEALIQTATQFKERQIIYVLAEGKADFQTYGSLLEEAKSILSGLYQMGLTAGSRAILQIQSLRDYFPILWGCILGGIKPVTVAVASKYEETNAVVKKLYNTWELLEQPPILASDSVIEQLDGLKNFLPMSNLKVVPVSGLRNYPATAEIYKSRPEDVAFFQLTSGSTGAPKCIQETHKGIIAHIHAAQQFNGYLDSDICLNWLPVDHVVPILTTHLKDVYLGCQQIEVATEIILGNPLTWLDLLEKYGVTHTWAPNFGFKLVSDYLLKVPGKSWDLSSIKLLMNAGEQVTLPVVGEFLKLVAPYGITHQAMQPAFGMAEVCTCMTYQNQFDPETGVHRVEKSSLGGKLQIGPDDAQDTIDFIDLGKPVPGVQIRITDKNNQLLPEGVIGRFQIKGTVVTPGYLNNTVANQEAFVGDGWFNTGDLGFIIDGSLIVTGREKEQIVINGVNYYCYEIEQIVNQIEGVEPTYVGACGLTSAEKGTEKLAIFFTPQNSGKEIDIELIKKIKGQVSANIGINADYVIPLERQDFPKTTSGKIQRSLMKKMLAKGDFDKLIKQLDVQEENSHTIPDWFYQKTWQHKQGNYLPHKFSQFGVALVFIDNLGLGQQVCQKLETNCQAYVQIELGETFKKINNNHYIIAPDVLADYQQLYQYLEAENIPIGAIIHLWHYDNYTGNAENPDTDTLETAQKTGIYSLLFILQTFGNHQENYPVRLLYVANNSQSLNPKEAIAYQKATVPGLLKTIPMENPHWHCRHLDLPQDSLEVNSHRILEELTIDAKDSEVAYRDGERWVSGLEKIDLPSLSKQPLPFKAGGTYLISGGLGGIGVEIAKYLLEHYQAKLLLLGRTPLPDSNSWETYLQQGGKLAEKIKAYQQLQQLGGEVIYQGVDICNLTAVQEVVQQTLSGWNTQQLDGVIHLAGLMQERLLREETPESLAEVLRPKLIGTLVLHQLPELQPKSLFINFSSINGFFGGTTVGAYAAANSFLDAFSDYQREMSQLQSYCLAWSMWDEMGMSRGYQMKQLTQAKGYLAVGLSQGMSSLLAGLCHDQPYLMVGLDGSNLNIRRLTSTSDSLQQLTAYFTTNGKGKPNVSVLELMVQDAVGKPSSCAVVELAQMPLTEGGEIDIGLLRESNLGRSTKERVKPRNETERQIAQIWQDLLGVSQVGIYDNFFKLGGNSLLATQVISRLRQAFGIDIPLTTLFESSTIAQLVEVLVEQQLEQVDSNILEQILTEVDG</sequence>
<keyword evidence="2" id="KW-0596">Phosphopantetheine</keyword>
<dbReference type="CDD" id="cd08953">
    <property type="entry name" value="KR_2_SDR_x"/>
    <property type="match status" value="1"/>
</dbReference>
<dbReference type="InterPro" id="IPR013968">
    <property type="entry name" value="PKS_KR"/>
</dbReference>
<dbReference type="PANTHER" id="PTHR45527:SF1">
    <property type="entry name" value="FATTY ACID SYNTHASE"/>
    <property type="match status" value="1"/>
</dbReference>
<dbReference type="Pfam" id="PF08659">
    <property type="entry name" value="KR"/>
    <property type="match status" value="1"/>
</dbReference>
<dbReference type="PROSITE" id="PS00455">
    <property type="entry name" value="AMP_BINDING"/>
    <property type="match status" value="1"/>
</dbReference>
<dbReference type="Gene3D" id="3.40.50.720">
    <property type="entry name" value="NAD(P)-binding Rossmann-like Domain"/>
    <property type="match status" value="1"/>
</dbReference>
<dbReference type="Pfam" id="PF13193">
    <property type="entry name" value="AMP-binding_C"/>
    <property type="match status" value="1"/>
</dbReference>
<dbReference type="SMART" id="SM00823">
    <property type="entry name" value="PKS_PP"/>
    <property type="match status" value="1"/>
</dbReference>
<dbReference type="Gene3D" id="3.30.300.30">
    <property type="match status" value="2"/>
</dbReference>
<proteinExistence type="predicted"/>
<protein>
    <recommendedName>
        <fullName evidence="4">Carrier domain-containing protein</fullName>
    </recommendedName>
</protein>